<feature type="transmembrane region" description="Helical" evidence="6">
    <location>
        <begin position="416"/>
        <end position="439"/>
    </location>
</feature>
<evidence type="ECO:0000256" key="5">
    <source>
        <dbReference type="ARBA" id="ARBA00023136"/>
    </source>
</evidence>
<feature type="transmembrane region" description="Helical" evidence="6">
    <location>
        <begin position="329"/>
        <end position="350"/>
    </location>
</feature>
<proteinExistence type="predicted"/>
<feature type="domain" description="MacB-like periplasmic core" evidence="8">
    <location>
        <begin position="14"/>
        <end position="226"/>
    </location>
</feature>
<reference evidence="9" key="1">
    <citation type="submission" date="2020-10" db="EMBL/GenBank/DDBJ databases">
        <authorList>
            <person name="Gilroy R."/>
        </authorList>
    </citation>
    <scope>NUCLEOTIDE SEQUENCE</scope>
    <source>
        <strain evidence="9">B1-8020</strain>
    </source>
</reference>
<dbReference type="InterPro" id="IPR003838">
    <property type="entry name" value="ABC3_permease_C"/>
</dbReference>
<keyword evidence="5 6" id="KW-0472">Membrane</keyword>
<sequence length="788" mass="88136">MNFRFFNHRLFSALLNFIGLALAFSAFLVIMVQVVYDYGYDRNYEDAGRIFRVENKFMSRTGYSTALSRPIIEAMKSASPEIEAGGCYNYSKGWNVAVSLADDGQQNEYRARYGIIEKSLLKVFPFDFITGDTSRFEPFTVIISESTAKLLFGDESAVGKNIYLDKGEQPYMVAAVYKDFPENSSADCGIFSNMGDSQIDNWSEWNMSFYVKLRSPQAAGDVATAMLQSLMSYYDAESWTEEEMAEYMSSLRLVNLHDAYYSTDVEYDNMGKGNRFTTITCFTVSLLIIIVAIINFINFSMASVPFMIKGINTRRVLGATRGRLIGRQVGESLLIAVAAFILSVIVMRTLSGTLVASMISGSLDPADNLALTGAGAAISLIMVALAGIFSASYSTSFPPAMVLKGSFSLSAKGRSLRSIIVGFQYVVSFILIIMTLFIYCQRRYMNSFDMGFDRDQIVTFYVGNSVGERRQAFEEHLKENPHVLDVTFAGNELVSNGKMGWGRMYDGENVNIDCLPVDADFIDFFGMEVVQGRDFMSSDEMKSNGTFIMNEAAMEAYPFLKLDTKLSGHADEPADIVGVVRDFNFKPLQYGVSPIALYVFGSDPWWPLTWAYARISPEDVAGTMDYIRQSVSEFNPQMTADYVNVRFLDEAIGNLYQKETNLNKLITIASVLSLLICVIGILGLVYFETQFRRKEIALRRVHGATVGEVLRMINRYYLIICTVCFIVAAPSAWLIARKWVEGFTYQCPVHVWIFIVAYAVLLAITAGVVTLQSYRAVSKNPVDSVKNE</sequence>
<accession>A0A9D9NGJ7</accession>
<gene>
    <name evidence="9" type="ORF">IAB81_01270</name>
</gene>
<feature type="transmembrane region" description="Helical" evidence="6">
    <location>
        <begin position="751"/>
        <end position="771"/>
    </location>
</feature>
<keyword evidence="3 6" id="KW-0812">Transmembrane</keyword>
<dbReference type="InterPro" id="IPR050250">
    <property type="entry name" value="Macrolide_Exporter_MacB"/>
</dbReference>
<dbReference type="Pfam" id="PF12704">
    <property type="entry name" value="MacB_PCD"/>
    <property type="match status" value="1"/>
</dbReference>
<evidence type="ECO:0000256" key="1">
    <source>
        <dbReference type="ARBA" id="ARBA00004651"/>
    </source>
</evidence>
<feature type="domain" description="ABC3 transporter permease C-terminal" evidence="7">
    <location>
        <begin position="283"/>
        <end position="394"/>
    </location>
</feature>
<feature type="transmembrane region" description="Helical" evidence="6">
    <location>
        <begin position="716"/>
        <end position="736"/>
    </location>
</feature>
<dbReference type="InterPro" id="IPR025857">
    <property type="entry name" value="MacB_PCD"/>
</dbReference>
<feature type="transmembrane region" description="Helical" evidence="6">
    <location>
        <begin position="284"/>
        <end position="308"/>
    </location>
</feature>
<dbReference type="Pfam" id="PF02687">
    <property type="entry name" value="FtsX"/>
    <property type="match status" value="2"/>
</dbReference>
<dbReference type="PANTHER" id="PTHR30572:SF18">
    <property type="entry name" value="ABC-TYPE MACROLIDE FAMILY EXPORT SYSTEM PERMEASE COMPONENT 2"/>
    <property type="match status" value="1"/>
</dbReference>
<organism evidence="9 10">
    <name type="scientific">Candidatus Merdivivens pullicola</name>
    <dbReference type="NCBI Taxonomy" id="2840872"/>
    <lineage>
        <taxon>Bacteria</taxon>
        <taxon>Pseudomonadati</taxon>
        <taxon>Bacteroidota</taxon>
        <taxon>Bacteroidia</taxon>
        <taxon>Bacteroidales</taxon>
        <taxon>Muribaculaceae</taxon>
        <taxon>Muribaculaceae incertae sedis</taxon>
        <taxon>Candidatus Merdivivens</taxon>
    </lineage>
</organism>
<dbReference type="GO" id="GO:0022857">
    <property type="term" value="F:transmembrane transporter activity"/>
    <property type="evidence" value="ECO:0007669"/>
    <property type="project" value="TreeGrafter"/>
</dbReference>
<comment type="caution">
    <text evidence="9">The sequence shown here is derived from an EMBL/GenBank/DDBJ whole genome shotgun (WGS) entry which is preliminary data.</text>
</comment>
<reference evidence="9" key="2">
    <citation type="journal article" date="2021" name="PeerJ">
        <title>Extensive microbial diversity within the chicken gut microbiome revealed by metagenomics and culture.</title>
        <authorList>
            <person name="Gilroy R."/>
            <person name="Ravi A."/>
            <person name="Getino M."/>
            <person name="Pursley I."/>
            <person name="Horton D.L."/>
            <person name="Alikhan N.F."/>
            <person name="Baker D."/>
            <person name="Gharbi K."/>
            <person name="Hall N."/>
            <person name="Watson M."/>
            <person name="Adriaenssens E.M."/>
            <person name="Foster-Nyarko E."/>
            <person name="Jarju S."/>
            <person name="Secka A."/>
            <person name="Antonio M."/>
            <person name="Oren A."/>
            <person name="Chaudhuri R.R."/>
            <person name="La Ragione R."/>
            <person name="Hildebrand F."/>
            <person name="Pallen M.J."/>
        </authorList>
    </citation>
    <scope>NUCLEOTIDE SEQUENCE</scope>
    <source>
        <strain evidence="9">B1-8020</strain>
    </source>
</reference>
<feature type="transmembrane region" description="Helical" evidence="6">
    <location>
        <begin position="665"/>
        <end position="687"/>
    </location>
</feature>
<protein>
    <submittedName>
        <fullName evidence="9">ABC transporter permease</fullName>
    </submittedName>
</protein>
<comment type="subcellular location">
    <subcellularLocation>
        <location evidence="1">Cell membrane</location>
        <topology evidence="1">Multi-pass membrane protein</topology>
    </subcellularLocation>
</comment>
<feature type="domain" description="ABC3 transporter permease C-terminal" evidence="7">
    <location>
        <begin position="668"/>
        <end position="781"/>
    </location>
</feature>
<feature type="transmembrane region" description="Helical" evidence="6">
    <location>
        <begin position="12"/>
        <end position="36"/>
    </location>
</feature>
<dbReference type="AlphaFoldDB" id="A0A9D9NGJ7"/>
<evidence type="ECO:0000256" key="3">
    <source>
        <dbReference type="ARBA" id="ARBA00022692"/>
    </source>
</evidence>
<keyword evidence="2" id="KW-1003">Cell membrane</keyword>
<keyword evidence="4 6" id="KW-1133">Transmembrane helix</keyword>
<dbReference type="Proteomes" id="UP000823604">
    <property type="component" value="Unassembled WGS sequence"/>
</dbReference>
<feature type="transmembrane region" description="Helical" evidence="6">
    <location>
        <begin position="370"/>
        <end position="395"/>
    </location>
</feature>
<evidence type="ECO:0000256" key="2">
    <source>
        <dbReference type="ARBA" id="ARBA00022475"/>
    </source>
</evidence>
<evidence type="ECO:0000256" key="6">
    <source>
        <dbReference type="SAM" id="Phobius"/>
    </source>
</evidence>
<dbReference type="GO" id="GO:0005886">
    <property type="term" value="C:plasma membrane"/>
    <property type="evidence" value="ECO:0007669"/>
    <property type="project" value="UniProtKB-SubCell"/>
</dbReference>
<dbReference type="EMBL" id="JADIMA010000012">
    <property type="protein sequence ID" value="MBO8472248.1"/>
    <property type="molecule type" value="Genomic_DNA"/>
</dbReference>
<evidence type="ECO:0000313" key="10">
    <source>
        <dbReference type="Proteomes" id="UP000823604"/>
    </source>
</evidence>
<evidence type="ECO:0000259" key="8">
    <source>
        <dbReference type="Pfam" id="PF12704"/>
    </source>
</evidence>
<evidence type="ECO:0000259" key="7">
    <source>
        <dbReference type="Pfam" id="PF02687"/>
    </source>
</evidence>
<dbReference type="PANTHER" id="PTHR30572">
    <property type="entry name" value="MEMBRANE COMPONENT OF TRANSPORTER-RELATED"/>
    <property type="match status" value="1"/>
</dbReference>
<evidence type="ECO:0000256" key="4">
    <source>
        <dbReference type="ARBA" id="ARBA00022989"/>
    </source>
</evidence>
<name>A0A9D9NGJ7_9BACT</name>
<evidence type="ECO:0000313" key="9">
    <source>
        <dbReference type="EMBL" id="MBO8472248.1"/>
    </source>
</evidence>